<protein>
    <submittedName>
        <fullName evidence="5">Phytochrome-like protein cph2</fullName>
    </submittedName>
</protein>
<dbReference type="SMART" id="SM00086">
    <property type="entry name" value="PAC"/>
    <property type="match status" value="2"/>
</dbReference>
<dbReference type="InterPro" id="IPR001610">
    <property type="entry name" value="PAC"/>
</dbReference>
<dbReference type="Gene3D" id="1.20.120.30">
    <property type="entry name" value="Aspartate receptor, ligand-binding domain"/>
    <property type="match status" value="1"/>
</dbReference>
<feature type="domain" description="GGDEF" evidence="4">
    <location>
        <begin position="643"/>
        <end position="777"/>
    </location>
</feature>
<dbReference type="InterPro" id="IPR013655">
    <property type="entry name" value="PAS_fold_3"/>
</dbReference>
<feature type="domain" description="PAS" evidence="1">
    <location>
        <begin position="486"/>
        <end position="532"/>
    </location>
</feature>
<dbReference type="CDD" id="cd01949">
    <property type="entry name" value="GGDEF"/>
    <property type="match status" value="1"/>
</dbReference>
<dbReference type="InterPro" id="IPR001633">
    <property type="entry name" value="EAL_dom"/>
</dbReference>
<dbReference type="NCBIfam" id="TIGR00229">
    <property type="entry name" value="sensory_box"/>
    <property type="match status" value="2"/>
</dbReference>
<accession>A0A1J5TND3</accession>
<evidence type="ECO:0000313" key="5">
    <source>
        <dbReference type="EMBL" id="OIR17760.1"/>
    </source>
</evidence>
<dbReference type="InterPro" id="IPR000160">
    <property type="entry name" value="GGDEF_dom"/>
</dbReference>
<feature type="domain" description="EAL" evidence="3">
    <location>
        <begin position="786"/>
        <end position="1040"/>
    </location>
</feature>
<dbReference type="SMART" id="SM00091">
    <property type="entry name" value="PAS"/>
    <property type="match status" value="2"/>
</dbReference>
<dbReference type="InterPro" id="IPR000700">
    <property type="entry name" value="PAS-assoc_C"/>
</dbReference>
<feature type="domain" description="PAS" evidence="1">
    <location>
        <begin position="360"/>
        <end position="432"/>
    </location>
</feature>
<dbReference type="PROSITE" id="PS50113">
    <property type="entry name" value="PAC"/>
    <property type="match status" value="2"/>
</dbReference>
<dbReference type="Gene3D" id="3.40.190.10">
    <property type="entry name" value="Periplasmic binding protein-like II"/>
    <property type="match status" value="2"/>
</dbReference>
<gene>
    <name evidence="5" type="primary">cph2_5</name>
    <name evidence="5" type="ORF">GALL_19820</name>
</gene>
<dbReference type="InterPro" id="IPR052155">
    <property type="entry name" value="Biofilm_reg_signaling"/>
</dbReference>
<dbReference type="PANTHER" id="PTHR44757">
    <property type="entry name" value="DIGUANYLATE CYCLASE DGCP"/>
    <property type="match status" value="1"/>
</dbReference>
<dbReference type="Gene3D" id="3.20.20.450">
    <property type="entry name" value="EAL domain"/>
    <property type="match status" value="1"/>
</dbReference>
<dbReference type="InterPro" id="IPR000014">
    <property type="entry name" value="PAS"/>
</dbReference>
<comment type="caution">
    <text evidence="5">The sequence shown here is derived from an EMBL/GenBank/DDBJ whole genome shotgun (WGS) entry which is preliminary data.</text>
</comment>
<dbReference type="Pfam" id="PF08447">
    <property type="entry name" value="PAS_3"/>
    <property type="match status" value="1"/>
</dbReference>
<dbReference type="PROSITE" id="PS50887">
    <property type="entry name" value="GGDEF"/>
    <property type="match status" value="1"/>
</dbReference>
<dbReference type="Pfam" id="PF12974">
    <property type="entry name" value="Phosphonate-bd"/>
    <property type="match status" value="1"/>
</dbReference>
<name>A0A1J5TND3_9ZZZZ</name>
<dbReference type="CDD" id="cd01948">
    <property type="entry name" value="EAL"/>
    <property type="match status" value="1"/>
</dbReference>
<dbReference type="EMBL" id="MLJW01000004">
    <property type="protein sequence ID" value="OIR17760.1"/>
    <property type="molecule type" value="Genomic_DNA"/>
</dbReference>
<evidence type="ECO:0000259" key="3">
    <source>
        <dbReference type="PROSITE" id="PS50883"/>
    </source>
</evidence>
<dbReference type="CDD" id="cd00130">
    <property type="entry name" value="PAS"/>
    <property type="match status" value="2"/>
</dbReference>
<organism evidence="5">
    <name type="scientific">mine drainage metagenome</name>
    <dbReference type="NCBI Taxonomy" id="410659"/>
    <lineage>
        <taxon>unclassified sequences</taxon>
        <taxon>metagenomes</taxon>
        <taxon>ecological metagenomes</taxon>
    </lineage>
</organism>
<dbReference type="InterPro" id="IPR029787">
    <property type="entry name" value="Nucleotide_cyclase"/>
</dbReference>
<reference evidence="5" key="1">
    <citation type="submission" date="2016-10" db="EMBL/GenBank/DDBJ databases">
        <title>Sequence of Gallionella enrichment culture.</title>
        <authorList>
            <person name="Poehlein A."/>
            <person name="Muehling M."/>
            <person name="Daniel R."/>
        </authorList>
    </citation>
    <scope>NUCLEOTIDE SEQUENCE</scope>
</reference>
<dbReference type="SMART" id="SM00267">
    <property type="entry name" value="GGDEF"/>
    <property type="match status" value="1"/>
</dbReference>
<evidence type="ECO:0000259" key="2">
    <source>
        <dbReference type="PROSITE" id="PS50113"/>
    </source>
</evidence>
<dbReference type="InterPro" id="IPR025991">
    <property type="entry name" value="Chemoreceptor_zinc-bind_dom"/>
</dbReference>
<feature type="domain" description="PAC" evidence="2">
    <location>
        <begin position="436"/>
        <end position="489"/>
    </location>
</feature>
<dbReference type="InterPro" id="IPR035919">
    <property type="entry name" value="EAL_sf"/>
</dbReference>
<evidence type="ECO:0000259" key="4">
    <source>
        <dbReference type="PROSITE" id="PS50887"/>
    </source>
</evidence>
<dbReference type="Pfam" id="PF13426">
    <property type="entry name" value="PAS_9"/>
    <property type="match status" value="1"/>
</dbReference>
<dbReference type="FunFam" id="3.30.70.270:FF:000001">
    <property type="entry name" value="Diguanylate cyclase domain protein"/>
    <property type="match status" value="1"/>
</dbReference>
<dbReference type="Pfam" id="PF00563">
    <property type="entry name" value="EAL"/>
    <property type="match status" value="1"/>
</dbReference>
<dbReference type="SUPFAM" id="SSF141868">
    <property type="entry name" value="EAL domain-like"/>
    <property type="match status" value="1"/>
</dbReference>
<dbReference type="PROSITE" id="PS50112">
    <property type="entry name" value="PAS"/>
    <property type="match status" value="2"/>
</dbReference>
<dbReference type="AlphaFoldDB" id="A0A1J5TND3"/>
<dbReference type="NCBIfam" id="TIGR00254">
    <property type="entry name" value="GGDEF"/>
    <property type="match status" value="1"/>
</dbReference>
<dbReference type="SMART" id="SM00052">
    <property type="entry name" value="EAL"/>
    <property type="match status" value="1"/>
</dbReference>
<dbReference type="SUPFAM" id="SSF55785">
    <property type="entry name" value="PYP-like sensor domain (PAS domain)"/>
    <property type="match status" value="2"/>
</dbReference>
<dbReference type="SUPFAM" id="SSF55073">
    <property type="entry name" value="Nucleotide cyclase"/>
    <property type="match status" value="1"/>
</dbReference>
<proteinExistence type="predicted"/>
<dbReference type="PROSITE" id="PS50883">
    <property type="entry name" value="EAL"/>
    <property type="match status" value="1"/>
</dbReference>
<dbReference type="PANTHER" id="PTHR44757:SF2">
    <property type="entry name" value="BIOFILM ARCHITECTURE MAINTENANCE PROTEIN MBAA"/>
    <property type="match status" value="1"/>
</dbReference>
<dbReference type="Pfam" id="PF13682">
    <property type="entry name" value="CZB"/>
    <property type="match status" value="1"/>
</dbReference>
<dbReference type="InterPro" id="IPR035965">
    <property type="entry name" value="PAS-like_dom_sf"/>
</dbReference>
<dbReference type="SUPFAM" id="SSF53850">
    <property type="entry name" value="Periplasmic binding protein-like II"/>
    <property type="match status" value="1"/>
</dbReference>
<dbReference type="Gene3D" id="3.30.70.270">
    <property type="match status" value="1"/>
</dbReference>
<dbReference type="Pfam" id="PF00990">
    <property type="entry name" value="GGDEF"/>
    <property type="match status" value="1"/>
</dbReference>
<sequence length="1166" mass="130327">MTTFFRLLFLLAGLASVLQGSTLAYSAETVKIGVLAYRSKAQTQAQWQPLAKALKQAIPEYDFEMEALTIPELEASVLSRQLDFVLTNSAHYIRLNHAGGLSAPLATLASSEDGQRISVYGGVIFSRAAEANLNTLTDIKNRTIAVVNVNSFGGYQMQMYALKQAGVNLRRDNKLLITTMPQDKVVDAVLAGRADVGFVRSGVLEAMAHEGKLDMKQIKVINLQNLPDFPVKVSTRLYPEWAFSSMPNVDERLARHVVATLFTLEENKAATGTMGIHGFVVPADYTPVVELLKELRVSPFDKSPVFTWQDILVRYHWQALFSLLAIGLILFQSVRLLLTKLALQSSHSVLQEQQKKLQESEFRWKFAIEGSGDGMWDWNVETDEAHFSKRWKEMLGYAEEDILPCNEEWTSRIHPDDRAYVDETIKTYLAGKSDIYLVEYRRQCKDDSYKWILSRGMAVEHSADGKPLRVIGTHIDITERKLAEEALQLYANVFTHAREGIIIANADGNIVDVNEALTSISGYSREELLGRNPSDLSSGRQDNEFYAAMWMTLKKNGHWSGEVWNRRKNGEVYAEMKTISAVHDAHGNVKNYVALCSDITLLKEHAQQLEHIAHYDALTSLPNRVLLADRLSQAMTQAQRRGCLLAVAFLDLDGFKAINDNYGHDVGDQLLVAVASRMKQTLRDGDTLSRIGGDEFVAILLDLADVEASIPMLSRMLAAAAEPIEVNGDLLQVTASLGVTFYPQVEEIDADQLQRQADQAMYQAKQAGKNRYYIFDAEQDSSVRSLHESLDRIRRALVEREFMLYYQPKVNLRTGAIIGAEALIRWQHPDKGILLPASFLPVIEDHALAIDIGEWVIDAALAQIEIWHAAGLDIPVSVNVGARQLQQPDFVERLRETLASHPDVAPTSLEVELLETSALEDMTQVSHTINRCREMGVKFALDDFGTGYSSLSYLKRLPVHILKIDQSFVRDMLNDPDDLAILEGVIGLATAFQRQVIAEGVETLEHGTVLLQLGCELAQGYGIARPMPANELPDWASKWRPDAAWSSQPVLSRSDLPVLFASAEHRVWTKAVEHYLKDEREWPPILAYQECHFGRWLEGVGRMGHGTQPAFTLVNALHEQAHTLAEALCALKMKGLHAAALEGIPELNSLRDALLLELNVLLQQHE</sequence>
<dbReference type="Gene3D" id="3.30.450.20">
    <property type="entry name" value="PAS domain"/>
    <property type="match status" value="2"/>
</dbReference>
<evidence type="ECO:0000259" key="1">
    <source>
        <dbReference type="PROSITE" id="PS50112"/>
    </source>
</evidence>
<feature type="domain" description="PAC" evidence="2">
    <location>
        <begin position="559"/>
        <end position="611"/>
    </location>
</feature>
<dbReference type="InterPro" id="IPR043128">
    <property type="entry name" value="Rev_trsase/Diguanyl_cyclase"/>
</dbReference>